<name>A0A0C9Y277_9AGAR</name>
<dbReference type="Proteomes" id="UP000054477">
    <property type="component" value="Unassembled WGS sequence"/>
</dbReference>
<reference evidence="1 2" key="1">
    <citation type="submission" date="2014-04" db="EMBL/GenBank/DDBJ databases">
        <authorList>
            <consortium name="DOE Joint Genome Institute"/>
            <person name="Kuo A."/>
            <person name="Kohler A."/>
            <person name="Nagy L.G."/>
            <person name="Floudas D."/>
            <person name="Copeland A."/>
            <person name="Barry K.W."/>
            <person name="Cichocki N."/>
            <person name="Veneault-Fourrey C."/>
            <person name="LaButti K."/>
            <person name="Lindquist E.A."/>
            <person name="Lipzen A."/>
            <person name="Lundell T."/>
            <person name="Morin E."/>
            <person name="Murat C."/>
            <person name="Sun H."/>
            <person name="Tunlid A."/>
            <person name="Henrissat B."/>
            <person name="Grigoriev I.V."/>
            <person name="Hibbett D.S."/>
            <person name="Martin F."/>
            <person name="Nordberg H.P."/>
            <person name="Cantor M.N."/>
            <person name="Hua S.X."/>
        </authorList>
    </citation>
    <scope>NUCLEOTIDE SEQUENCE [LARGE SCALE GENOMIC DNA]</scope>
    <source>
        <strain evidence="1 2">LaAM-08-1</strain>
    </source>
</reference>
<reference evidence="2" key="2">
    <citation type="submission" date="2015-01" db="EMBL/GenBank/DDBJ databases">
        <title>Evolutionary Origins and Diversification of the Mycorrhizal Mutualists.</title>
        <authorList>
            <consortium name="DOE Joint Genome Institute"/>
            <consortium name="Mycorrhizal Genomics Consortium"/>
            <person name="Kohler A."/>
            <person name="Kuo A."/>
            <person name="Nagy L.G."/>
            <person name="Floudas D."/>
            <person name="Copeland A."/>
            <person name="Barry K.W."/>
            <person name="Cichocki N."/>
            <person name="Veneault-Fourrey C."/>
            <person name="LaButti K."/>
            <person name="Lindquist E.A."/>
            <person name="Lipzen A."/>
            <person name="Lundell T."/>
            <person name="Morin E."/>
            <person name="Murat C."/>
            <person name="Riley R."/>
            <person name="Ohm R."/>
            <person name="Sun H."/>
            <person name="Tunlid A."/>
            <person name="Henrissat B."/>
            <person name="Grigoriev I.V."/>
            <person name="Hibbett D.S."/>
            <person name="Martin F."/>
        </authorList>
    </citation>
    <scope>NUCLEOTIDE SEQUENCE [LARGE SCALE GENOMIC DNA]</scope>
    <source>
        <strain evidence="2">LaAM-08-1</strain>
    </source>
</reference>
<gene>
    <name evidence="1" type="ORF">K443DRAFT_6347</name>
</gene>
<accession>A0A0C9Y277</accession>
<keyword evidence="2" id="KW-1185">Reference proteome</keyword>
<dbReference type="EMBL" id="KN838596">
    <property type="protein sequence ID" value="KIK02173.1"/>
    <property type="molecule type" value="Genomic_DNA"/>
</dbReference>
<evidence type="ECO:0008006" key="3">
    <source>
        <dbReference type="Google" id="ProtNLM"/>
    </source>
</evidence>
<evidence type="ECO:0000313" key="1">
    <source>
        <dbReference type="EMBL" id="KIK02173.1"/>
    </source>
</evidence>
<protein>
    <recommendedName>
        <fullName evidence="3">PepSY domain-containing protein</fullName>
    </recommendedName>
</protein>
<organism evidence="1 2">
    <name type="scientific">Laccaria amethystina LaAM-08-1</name>
    <dbReference type="NCBI Taxonomy" id="1095629"/>
    <lineage>
        <taxon>Eukaryota</taxon>
        <taxon>Fungi</taxon>
        <taxon>Dikarya</taxon>
        <taxon>Basidiomycota</taxon>
        <taxon>Agaricomycotina</taxon>
        <taxon>Agaricomycetes</taxon>
        <taxon>Agaricomycetidae</taxon>
        <taxon>Agaricales</taxon>
        <taxon>Agaricineae</taxon>
        <taxon>Hydnangiaceae</taxon>
        <taxon>Laccaria</taxon>
    </lineage>
</organism>
<evidence type="ECO:0000313" key="2">
    <source>
        <dbReference type="Proteomes" id="UP000054477"/>
    </source>
</evidence>
<sequence>MSRLPILKVFYLTHSRLLMSLERASPSLPLSALLPVVFKTTLPLLSFKAVSVLIPARLDIRVGTLRPRKSSHMSDKPICQRVPSIKAVPNVAWKNDKVVLSAPPSSSQVRNFVFHLYPVSGCVTAKIASEKPTVDAKSVMSEAGQAFNGKYNGFPTAVHYLARPDGPAALVHVIQIQNEEVNSWYGVYVDAYSGEILSTADYGA</sequence>
<dbReference type="HOGENOM" id="CLU_1343465_0_0_1"/>
<dbReference type="AlphaFoldDB" id="A0A0C9Y277"/>
<dbReference type="OrthoDB" id="3227768at2759"/>
<proteinExistence type="predicted"/>